<dbReference type="Gene3D" id="1.10.510.10">
    <property type="entry name" value="Transferase(Phosphotransferase) domain 1"/>
    <property type="match status" value="1"/>
</dbReference>
<organism evidence="2 3">
    <name type="scientific">Nonomuraea zeae</name>
    <dbReference type="NCBI Taxonomy" id="1642303"/>
    <lineage>
        <taxon>Bacteria</taxon>
        <taxon>Bacillati</taxon>
        <taxon>Actinomycetota</taxon>
        <taxon>Actinomycetes</taxon>
        <taxon>Streptosporangiales</taxon>
        <taxon>Streptosporangiaceae</taxon>
        <taxon>Nonomuraea</taxon>
    </lineage>
</organism>
<dbReference type="PANTHER" id="PTHR12149">
    <property type="entry name" value="FRUCTOSAMINE 3 KINASE-RELATED PROTEIN"/>
    <property type="match status" value="1"/>
</dbReference>
<keyword evidence="3" id="KW-1185">Reference proteome</keyword>
<dbReference type="GO" id="GO:0016301">
    <property type="term" value="F:kinase activity"/>
    <property type="evidence" value="ECO:0007669"/>
    <property type="project" value="UniProtKB-UniRule"/>
</dbReference>
<protein>
    <submittedName>
        <fullName evidence="2">Fructosamine kinase</fullName>
    </submittedName>
</protein>
<dbReference type="PIRSF" id="PIRSF006221">
    <property type="entry name" value="Ketosamine-3-kinase"/>
    <property type="match status" value="1"/>
</dbReference>
<dbReference type="Gene3D" id="1.20.1270.240">
    <property type="match status" value="1"/>
</dbReference>
<sequence length="267" mass="28715">MKVVAELGSSHGWRLRRGVLDDGREVFAKIAAGSGAASGAGMFRSEAAGLRWLGEAIAVPEVIEAGPDRLVLSWVEEEAPSAVAAERFGRSLARLHRAGAESFGAPWPGFIAELPMDNSPAAGWPEFYGSRRVLPFLRQAGLSSRDAAAVERVVERIAEVAGPPEPPARIHGDLWSGNVLWSGGSGVLIDPAAHGGHRETDLAMMELFGLPYLDRVVGAYQEELPLAEGWRERVPLHQLHPLLVHVVLYGGGYRDAVMNAVRRVLAL</sequence>
<dbReference type="Proteomes" id="UP000306628">
    <property type="component" value="Unassembled WGS sequence"/>
</dbReference>
<evidence type="ECO:0000313" key="3">
    <source>
        <dbReference type="Proteomes" id="UP000306628"/>
    </source>
</evidence>
<dbReference type="InterPro" id="IPR011009">
    <property type="entry name" value="Kinase-like_dom_sf"/>
</dbReference>
<evidence type="ECO:0000256" key="1">
    <source>
        <dbReference type="PIRNR" id="PIRNR006221"/>
    </source>
</evidence>
<name>A0A5S4FGD6_9ACTN</name>
<keyword evidence="1" id="KW-0808">Transferase</keyword>
<keyword evidence="1 2" id="KW-0418">Kinase</keyword>
<dbReference type="RefSeq" id="WP_138697543.1">
    <property type="nucleotide sequence ID" value="NZ_JBHSAZ010000012.1"/>
</dbReference>
<dbReference type="InterPro" id="IPR016477">
    <property type="entry name" value="Fructo-/Ketosamine-3-kinase"/>
</dbReference>
<dbReference type="Pfam" id="PF03881">
    <property type="entry name" value="Fructosamin_kin"/>
    <property type="match status" value="1"/>
</dbReference>
<reference evidence="2 3" key="1">
    <citation type="submission" date="2019-05" db="EMBL/GenBank/DDBJ databases">
        <title>Draft genome sequence of Nonomuraea zeae DSM 100528.</title>
        <authorList>
            <person name="Saricaoglu S."/>
            <person name="Isik K."/>
        </authorList>
    </citation>
    <scope>NUCLEOTIDE SEQUENCE [LARGE SCALE GENOMIC DNA]</scope>
    <source>
        <strain evidence="2 3">DSM 100528</strain>
    </source>
</reference>
<dbReference type="PANTHER" id="PTHR12149:SF8">
    <property type="entry name" value="PROTEIN-RIBULOSAMINE 3-KINASE"/>
    <property type="match status" value="1"/>
</dbReference>
<proteinExistence type="inferred from homology"/>
<dbReference type="Gene3D" id="3.30.200.20">
    <property type="entry name" value="Phosphorylase Kinase, domain 1"/>
    <property type="match status" value="1"/>
</dbReference>
<gene>
    <name evidence="2" type="ORF">ETD85_53480</name>
</gene>
<dbReference type="EMBL" id="VCKX01000340">
    <property type="protein sequence ID" value="TMR18586.1"/>
    <property type="molecule type" value="Genomic_DNA"/>
</dbReference>
<comment type="similarity">
    <text evidence="1">Belongs to the fructosamine kinase family.</text>
</comment>
<dbReference type="OrthoDB" id="5291879at2"/>
<dbReference type="SUPFAM" id="SSF56112">
    <property type="entry name" value="Protein kinase-like (PK-like)"/>
    <property type="match status" value="1"/>
</dbReference>
<dbReference type="AlphaFoldDB" id="A0A5S4FGD6"/>
<comment type="caution">
    <text evidence="2">The sequence shown here is derived from an EMBL/GenBank/DDBJ whole genome shotgun (WGS) entry which is preliminary data.</text>
</comment>
<accession>A0A5S4FGD6</accession>
<evidence type="ECO:0000313" key="2">
    <source>
        <dbReference type="EMBL" id="TMR18586.1"/>
    </source>
</evidence>